<dbReference type="EMBL" id="JBBMFC010000003">
    <property type="protein sequence ID" value="MEQ2577644.1"/>
    <property type="molecule type" value="Genomic_DNA"/>
</dbReference>
<feature type="signal peptide" evidence="2">
    <location>
        <begin position="1"/>
        <end position="19"/>
    </location>
</feature>
<dbReference type="InterPro" id="IPR004843">
    <property type="entry name" value="Calcineurin-like_PHP"/>
</dbReference>
<dbReference type="SUPFAM" id="SSF49363">
    <property type="entry name" value="Purple acid phosphatase, N-terminal domain"/>
    <property type="match status" value="1"/>
</dbReference>
<dbReference type="InterPro" id="IPR008963">
    <property type="entry name" value="Purple_acid_Pase-like_N"/>
</dbReference>
<dbReference type="Proteomes" id="UP001470288">
    <property type="component" value="Unassembled WGS sequence"/>
</dbReference>
<evidence type="ECO:0000313" key="6">
    <source>
        <dbReference type="Proteomes" id="UP001470288"/>
    </source>
</evidence>
<dbReference type="EC" id="3.1.-.-" evidence="5"/>
<evidence type="ECO:0000259" key="3">
    <source>
        <dbReference type="Pfam" id="PF00149"/>
    </source>
</evidence>
<comment type="caution">
    <text evidence="5">The sequence shown here is derived from an EMBL/GenBank/DDBJ whole genome shotgun (WGS) entry which is preliminary data.</text>
</comment>
<evidence type="ECO:0000256" key="2">
    <source>
        <dbReference type="SAM" id="SignalP"/>
    </source>
</evidence>
<keyword evidence="5" id="KW-0378">Hydrolase</keyword>
<dbReference type="Pfam" id="PF16656">
    <property type="entry name" value="Pur_ac_phosph_N"/>
    <property type="match status" value="1"/>
</dbReference>
<dbReference type="InterPro" id="IPR003961">
    <property type="entry name" value="FN3_dom"/>
</dbReference>
<dbReference type="Pfam" id="PF00149">
    <property type="entry name" value="Metallophos"/>
    <property type="match status" value="1"/>
</dbReference>
<dbReference type="Gene3D" id="2.60.40.380">
    <property type="entry name" value="Purple acid phosphatase-like, N-terminal"/>
    <property type="match status" value="1"/>
</dbReference>
<feature type="domain" description="Purple acid phosphatase N-terminal" evidence="4">
    <location>
        <begin position="76"/>
        <end position="155"/>
    </location>
</feature>
<sequence>MKKRILAAGILMLMFIVTACGNDELVETPVVTDISVDENGNPLEGYETWATAPDYKSTLITSSSIRYLSVTAGSLVSEANLTWFSPSETAGQVFWTSADDTDFANASVFDASSSASEEVDGYYINRAKVTDLTPGTDYLYRVGEGDNLSPSYTFHAPEDSDTLRFTAIGDPQLGKPLDQLDSQKNIWHKVLNKIKYHFPDSSLLVSLGDQVNNYDAQEAYAALLDQGVLYSMELAPVKGNHEQGGHQYSEHFTLPNLSTLGTCDDDGDGDYWFVRGNTLFMILDVIDETKWGEHEQFIADTCAANPDVKWRIVCSHYSPYNSYQDYLENAKRIRPYYLSFTSKYDIDLVMCGHDHSYMRSNFIQADGSYKEYESPAVNPEGTMYLTLSSSSGSLFHNPTAQNEAAVAKKLKKPQVTDIQITDNSLKVKTYEAESWEVVDEFEIQKQ</sequence>
<dbReference type="GO" id="GO:0016787">
    <property type="term" value="F:hydrolase activity"/>
    <property type="evidence" value="ECO:0007669"/>
    <property type="project" value="UniProtKB-KW"/>
</dbReference>
<evidence type="ECO:0000313" key="5">
    <source>
        <dbReference type="EMBL" id="MEQ2577644.1"/>
    </source>
</evidence>
<dbReference type="PROSITE" id="PS51257">
    <property type="entry name" value="PROKAR_LIPOPROTEIN"/>
    <property type="match status" value="1"/>
</dbReference>
<reference evidence="5 6" key="1">
    <citation type="submission" date="2024-03" db="EMBL/GenBank/DDBJ databases">
        <title>Human intestinal bacterial collection.</title>
        <authorList>
            <person name="Pauvert C."/>
            <person name="Hitch T.C.A."/>
            <person name="Clavel T."/>
        </authorList>
    </citation>
    <scope>NUCLEOTIDE SEQUENCE [LARGE SCALE GENOMIC DNA]</scope>
    <source>
        <strain evidence="5 6">CLA-AA-H78B</strain>
    </source>
</reference>
<keyword evidence="1 2" id="KW-0732">Signal</keyword>
<dbReference type="InterPro" id="IPR015914">
    <property type="entry name" value="PAPs_N"/>
</dbReference>
<evidence type="ECO:0000259" key="4">
    <source>
        <dbReference type="Pfam" id="PF16656"/>
    </source>
</evidence>
<dbReference type="SUPFAM" id="SSF56300">
    <property type="entry name" value="Metallo-dependent phosphatases"/>
    <property type="match status" value="1"/>
</dbReference>
<dbReference type="Gene3D" id="3.60.21.10">
    <property type="match status" value="1"/>
</dbReference>
<gene>
    <name evidence="5" type="ORF">WMO62_02155</name>
</gene>
<accession>A0ABV1HXK2</accession>
<dbReference type="RefSeq" id="WP_349143655.1">
    <property type="nucleotide sequence ID" value="NZ_JBBMFC010000003.1"/>
</dbReference>
<dbReference type="CDD" id="cd00063">
    <property type="entry name" value="FN3"/>
    <property type="match status" value="1"/>
</dbReference>
<dbReference type="PANTHER" id="PTHR45867">
    <property type="entry name" value="PURPLE ACID PHOSPHATASE"/>
    <property type="match status" value="1"/>
</dbReference>
<keyword evidence="6" id="KW-1185">Reference proteome</keyword>
<protein>
    <submittedName>
        <fullName evidence="5">FN3 domain-containing metallophosphoesterase family protein</fullName>
        <ecNumber evidence="5">3.1.-.-</ecNumber>
    </submittedName>
</protein>
<evidence type="ECO:0000256" key="1">
    <source>
        <dbReference type="ARBA" id="ARBA00022729"/>
    </source>
</evidence>
<organism evidence="5 6">
    <name type="scientific">Hominiventricola aquisgranensis</name>
    <dbReference type="NCBI Taxonomy" id="3133164"/>
    <lineage>
        <taxon>Bacteria</taxon>
        <taxon>Bacillati</taxon>
        <taxon>Bacillota</taxon>
        <taxon>Clostridia</taxon>
        <taxon>Lachnospirales</taxon>
        <taxon>Lachnospiraceae</taxon>
        <taxon>Hominiventricola</taxon>
    </lineage>
</organism>
<dbReference type="PANTHER" id="PTHR45867:SF3">
    <property type="entry name" value="ACID PHOSPHATASE TYPE 7"/>
    <property type="match status" value="1"/>
</dbReference>
<feature type="domain" description="Calcineurin-like phosphoesterase" evidence="3">
    <location>
        <begin position="163"/>
        <end position="357"/>
    </location>
</feature>
<proteinExistence type="predicted"/>
<dbReference type="InterPro" id="IPR029052">
    <property type="entry name" value="Metallo-depent_PP-like"/>
</dbReference>
<feature type="chain" id="PRO_5047457901" evidence="2">
    <location>
        <begin position="20"/>
        <end position="446"/>
    </location>
</feature>
<name>A0ABV1HXK2_9FIRM</name>